<dbReference type="Gene3D" id="1.10.441.10">
    <property type="entry name" value="Phosphomannose Isomerase, domain 2"/>
    <property type="match status" value="1"/>
</dbReference>
<evidence type="ECO:0000256" key="7">
    <source>
        <dbReference type="ARBA" id="ARBA00023235"/>
    </source>
</evidence>
<keyword evidence="5" id="KW-0479">Metal-binding</keyword>
<dbReference type="Gene3D" id="2.60.120.10">
    <property type="entry name" value="Jelly Rolls"/>
    <property type="match status" value="3"/>
</dbReference>
<dbReference type="InterPro" id="IPR046457">
    <property type="entry name" value="PMI_typeI_cat"/>
</dbReference>
<evidence type="ECO:0000256" key="3">
    <source>
        <dbReference type="ARBA" id="ARBA00010772"/>
    </source>
</evidence>
<protein>
    <recommendedName>
        <fullName evidence="4">mannose-6-phosphate isomerase</fullName>
        <ecNumber evidence="4">5.3.1.8</ecNumber>
    </recommendedName>
</protein>
<dbReference type="PANTHER" id="PTHR10309">
    <property type="entry name" value="MANNOSE-6-PHOSPHATE ISOMERASE"/>
    <property type="match status" value="1"/>
</dbReference>
<dbReference type="InterPro" id="IPR016305">
    <property type="entry name" value="Mannose-6-P_Isomerase"/>
</dbReference>
<organism evidence="9 10">
    <name type="scientific">Micromonospora humida</name>
    <dbReference type="NCBI Taxonomy" id="2809018"/>
    <lineage>
        <taxon>Bacteria</taxon>
        <taxon>Bacillati</taxon>
        <taxon>Actinomycetota</taxon>
        <taxon>Actinomycetes</taxon>
        <taxon>Micromonosporales</taxon>
        <taxon>Micromonosporaceae</taxon>
        <taxon>Micromonospora</taxon>
    </lineage>
</organism>
<evidence type="ECO:0000256" key="1">
    <source>
        <dbReference type="ARBA" id="ARBA00000757"/>
    </source>
</evidence>
<name>A0ABS2J477_9ACTN</name>
<dbReference type="Pfam" id="PF20511">
    <property type="entry name" value="PMI_typeI_cat"/>
    <property type="match status" value="1"/>
</dbReference>
<evidence type="ECO:0000313" key="9">
    <source>
        <dbReference type="EMBL" id="MBM7080493.1"/>
    </source>
</evidence>
<comment type="catalytic activity">
    <reaction evidence="1">
        <text>D-mannose 6-phosphate = D-fructose 6-phosphate</text>
        <dbReference type="Rhea" id="RHEA:12356"/>
        <dbReference type="ChEBI" id="CHEBI:58735"/>
        <dbReference type="ChEBI" id="CHEBI:61527"/>
        <dbReference type="EC" id="5.3.1.8"/>
    </reaction>
</comment>
<dbReference type="InterPro" id="IPR014710">
    <property type="entry name" value="RmlC-like_jellyroll"/>
</dbReference>
<evidence type="ECO:0000256" key="6">
    <source>
        <dbReference type="ARBA" id="ARBA00022833"/>
    </source>
</evidence>
<evidence type="ECO:0000259" key="8">
    <source>
        <dbReference type="Pfam" id="PF20511"/>
    </source>
</evidence>
<dbReference type="EMBL" id="JAFEUC010000020">
    <property type="protein sequence ID" value="MBM7080493.1"/>
    <property type="molecule type" value="Genomic_DNA"/>
</dbReference>
<dbReference type="RefSeq" id="WP_204928233.1">
    <property type="nucleotide sequence ID" value="NZ_JAFEUC010000020.1"/>
</dbReference>
<dbReference type="PIRSF" id="PIRSF001480">
    <property type="entry name" value="Mannose-6-phosphate_isomerase"/>
    <property type="match status" value="1"/>
</dbReference>
<dbReference type="SUPFAM" id="SSF51182">
    <property type="entry name" value="RmlC-like cupins"/>
    <property type="match status" value="1"/>
</dbReference>
<dbReference type="CDD" id="cd07011">
    <property type="entry name" value="cupin_PMI_type_I_N"/>
    <property type="match status" value="1"/>
</dbReference>
<evidence type="ECO:0000313" key="10">
    <source>
        <dbReference type="Proteomes" id="UP001518872"/>
    </source>
</evidence>
<comment type="cofactor">
    <cofactor evidence="2">
        <name>Zn(2+)</name>
        <dbReference type="ChEBI" id="CHEBI:29105"/>
    </cofactor>
</comment>
<proteinExistence type="inferred from homology"/>
<gene>
    <name evidence="9" type="primary">manA</name>
    <name evidence="9" type="ORF">JQX11_29675</name>
</gene>
<dbReference type="PANTHER" id="PTHR10309:SF0">
    <property type="entry name" value="MANNOSE-6-PHOSPHATE ISOMERASE"/>
    <property type="match status" value="1"/>
</dbReference>
<keyword evidence="10" id="KW-1185">Reference proteome</keyword>
<accession>A0ABS2J477</accession>
<evidence type="ECO:0000256" key="2">
    <source>
        <dbReference type="ARBA" id="ARBA00001947"/>
    </source>
</evidence>
<dbReference type="EC" id="5.3.1.8" evidence="4"/>
<dbReference type="NCBIfam" id="TIGR00218">
    <property type="entry name" value="manA"/>
    <property type="match status" value="1"/>
</dbReference>
<comment type="caution">
    <text evidence="9">The sequence shown here is derived from an EMBL/GenBank/DDBJ whole genome shotgun (WGS) entry which is preliminary data.</text>
</comment>
<dbReference type="InterPro" id="IPR001250">
    <property type="entry name" value="Man6P_Isoase-1"/>
</dbReference>
<dbReference type="PRINTS" id="PR00714">
    <property type="entry name" value="MAN6PISMRASE"/>
</dbReference>
<keyword evidence="6" id="KW-0862">Zinc</keyword>
<evidence type="ECO:0000256" key="5">
    <source>
        <dbReference type="ARBA" id="ARBA00022723"/>
    </source>
</evidence>
<reference evidence="9 10" key="1">
    <citation type="submission" date="2021-02" db="EMBL/GenBank/DDBJ databases">
        <authorList>
            <person name="Ra J.-S."/>
        </authorList>
    </citation>
    <scope>NUCLEOTIDE SEQUENCE [LARGE SCALE GENOMIC DNA]</scope>
    <source>
        <strain evidence="9 10">MMS20-R1-14</strain>
    </source>
</reference>
<comment type="similarity">
    <text evidence="3">Belongs to the mannose-6-phosphate isomerase type 1 family.</text>
</comment>
<feature type="domain" description="Phosphomannose isomerase type I catalytic" evidence="8">
    <location>
        <begin position="4"/>
        <end position="170"/>
    </location>
</feature>
<evidence type="ECO:0000256" key="4">
    <source>
        <dbReference type="ARBA" id="ARBA00011956"/>
    </source>
</evidence>
<dbReference type="GO" id="GO:0004476">
    <property type="term" value="F:mannose-6-phosphate isomerase activity"/>
    <property type="evidence" value="ECO:0007669"/>
    <property type="project" value="UniProtKB-EC"/>
</dbReference>
<sequence>MELLHGSIRDYAWGSRSALAELQGRPAPTDGPEAELWLGAHPGSPATVDRDGARVNLTDLLVAEPDHWLGTEVVGRFGTRLPFLLKVLAADAPLSLQAHPDAEQARAGYAAEQADVEWAGAGQAGAGQAGDGWVDGVAERARGPRNYVDPYHKPELLVALTPFDALCGFRDPQLSATALAGFGVPELSPVVAALRAGPAGLREAVRALLSWPDADRAGLVEAVRTADAGGPDAELARDLATRYPADPGVLVALLLHHVRLTPGEAIWMPAGNLHAYLSGTGVEIMAASDNVLRGGLTPKHVDVDELLRVLRFEVLDEPVLVARPVTPGVVCWPVPVDDFALHRVTVDAAGPEVRLPLPGPRVVFCHQGKVGVDDGQGAVMLGPGQAAVGTAAGAALVLSGTGTAFVATCGG</sequence>
<keyword evidence="7 9" id="KW-0413">Isomerase</keyword>
<dbReference type="Proteomes" id="UP001518872">
    <property type="component" value="Unassembled WGS sequence"/>
</dbReference>
<dbReference type="InterPro" id="IPR011051">
    <property type="entry name" value="RmlC_Cupin_sf"/>
</dbReference>